<dbReference type="AlphaFoldDB" id="A0A3M8DBV6"/>
<accession>A0A3M8DBV6</accession>
<reference evidence="1 2" key="1">
    <citation type="submission" date="2018-10" db="EMBL/GenBank/DDBJ databases">
        <title>Phylogenomics of Brevibacillus.</title>
        <authorList>
            <person name="Dunlap C."/>
        </authorList>
    </citation>
    <scope>NUCLEOTIDE SEQUENCE [LARGE SCALE GENOMIC DNA]</scope>
    <source>
        <strain evidence="1 2">JCM 15085</strain>
    </source>
</reference>
<dbReference type="RefSeq" id="WP_122912016.1">
    <property type="nucleotide sequence ID" value="NZ_RHHT01000003.1"/>
</dbReference>
<name>A0A3M8DBV6_9BACL</name>
<organism evidence="1 2">
    <name type="scientific">Brevibacillus panacihumi</name>
    <dbReference type="NCBI Taxonomy" id="497735"/>
    <lineage>
        <taxon>Bacteria</taxon>
        <taxon>Bacillati</taxon>
        <taxon>Bacillota</taxon>
        <taxon>Bacilli</taxon>
        <taxon>Bacillales</taxon>
        <taxon>Paenibacillaceae</taxon>
        <taxon>Brevibacillus</taxon>
    </lineage>
</organism>
<evidence type="ECO:0000313" key="1">
    <source>
        <dbReference type="EMBL" id="RNB85504.1"/>
    </source>
</evidence>
<dbReference type="Proteomes" id="UP000281915">
    <property type="component" value="Unassembled WGS sequence"/>
</dbReference>
<proteinExistence type="predicted"/>
<gene>
    <name evidence="1" type="ORF">EDM58_02950</name>
</gene>
<dbReference type="PROSITE" id="PS51257">
    <property type="entry name" value="PROKAR_LIPOPROTEIN"/>
    <property type="match status" value="1"/>
</dbReference>
<comment type="caution">
    <text evidence="1">The sequence shown here is derived from an EMBL/GenBank/DDBJ whole genome shotgun (WGS) entry which is preliminary data.</text>
</comment>
<evidence type="ECO:0000313" key="2">
    <source>
        <dbReference type="Proteomes" id="UP000281915"/>
    </source>
</evidence>
<protein>
    <submittedName>
        <fullName evidence="1">Uncharacterized protein</fullName>
    </submittedName>
</protein>
<dbReference type="EMBL" id="RHHT01000003">
    <property type="protein sequence ID" value="RNB85504.1"/>
    <property type="molecule type" value="Genomic_DNA"/>
</dbReference>
<sequence length="251" mass="28883">MRAAIPLAVLFFVFFTIGCVKQGADIQETAPSPSPAAEERPAPVPVYEEKSAEWAANRLLEISNRYFERLEAAQAAGLPFEKFRIQLSGDMTDHFIAQEQLEEFYQVRVGLTALYLFHYEPGALDARTTILEQNAERIVVKTMWFANELNSGYYEISTLVNQEGKWLLDERQREELTEQGFQLSIEEAAVYMKAFPYYEKPVTTVEYVDTIQLEDAPGEYGRFYQFMCEGSPYYISPVDGYVLHEKMENVR</sequence>